<organism evidence="8 9">
    <name type="scientific">Emiliania huxleyi (strain CCMP1516)</name>
    <dbReference type="NCBI Taxonomy" id="280463"/>
    <lineage>
        <taxon>Eukaryota</taxon>
        <taxon>Haptista</taxon>
        <taxon>Haptophyta</taxon>
        <taxon>Prymnesiophyceae</taxon>
        <taxon>Isochrysidales</taxon>
        <taxon>Noelaerhabdaceae</taxon>
        <taxon>Emiliania</taxon>
    </lineage>
</organism>
<dbReference type="GeneID" id="17264820"/>
<evidence type="ECO:0000256" key="5">
    <source>
        <dbReference type="PROSITE-ProRule" id="PRU00723"/>
    </source>
</evidence>
<dbReference type="PROSITE" id="PS50103">
    <property type="entry name" value="ZF_C3H1"/>
    <property type="match status" value="1"/>
</dbReference>
<dbReference type="eggNOG" id="ENOG502SH1D">
    <property type="taxonomic scope" value="Eukaryota"/>
</dbReference>
<protein>
    <recommendedName>
        <fullName evidence="7">C3H1-type domain-containing protein</fullName>
    </recommendedName>
</protein>
<keyword evidence="3 5" id="KW-0863">Zinc-finger</keyword>
<dbReference type="KEGG" id="ehx:EMIHUDRAFT_444930"/>
<dbReference type="GO" id="GO:0003729">
    <property type="term" value="F:mRNA binding"/>
    <property type="evidence" value="ECO:0007669"/>
    <property type="project" value="InterPro"/>
</dbReference>
<evidence type="ECO:0000256" key="6">
    <source>
        <dbReference type="SAM" id="MobiDB-lite"/>
    </source>
</evidence>
<dbReference type="RefSeq" id="XP_005771704.1">
    <property type="nucleotide sequence ID" value="XM_005771647.1"/>
</dbReference>
<evidence type="ECO:0000256" key="1">
    <source>
        <dbReference type="ARBA" id="ARBA00022723"/>
    </source>
</evidence>
<dbReference type="HOGENOM" id="CLU_587176_0_0_1"/>
<dbReference type="AlphaFoldDB" id="A0A0D3J6Z0"/>
<dbReference type="EnsemblProtists" id="EOD19275">
    <property type="protein sequence ID" value="EOD19275"/>
    <property type="gene ID" value="EMIHUDRAFT_444930"/>
</dbReference>
<dbReference type="InterPro" id="IPR045877">
    <property type="entry name" value="ZFP36-like"/>
</dbReference>
<accession>A0A0D3J6Z0</accession>
<sequence>MLQPPISTPSPAKSCPAAAPAASPAKSSSSSAASPAKPEGGSRRRCKDPRYKTVLCKNFVAAGKCPYGKKCQFAHGQNELRERPPIPSSPVARDTAATPPPPASPPARASVPTTPTSSPPTTPTTRPGVVYVPMTVQVDSEGQPIRKAPKPLFLPAFDSRFSPPPLAAAAAASAPDSPLSRGRLGPSSPVPTALTPPARPVEGGRFRPFAERSGWPSEPSLSFRGSPELAAEHRAAVATPLATPRAVYAPHSALAAVHLGSLSLTERVMYMDSAAKGAGKEVGAKPAGSSCSAVCSGLGSPLAAAAHEGAGGRVPSSPLPPGLAFSGAASWGGAATAAATGESNLQAGGQVGREADLRVNRSTGRVELQSAVSRKASFNTNALRRQLSLVLDHGDDTDESRAVPLPADHEQSRPQHALFGRRSLARMAEAAMDAAAAEPVVSPGRTAAQGGLQVNEGFCLDSPIVA</sequence>
<dbReference type="InterPro" id="IPR036855">
    <property type="entry name" value="Znf_CCCH_sf"/>
</dbReference>
<dbReference type="STRING" id="2903.R1DXJ0"/>
<dbReference type="Pfam" id="PF00642">
    <property type="entry name" value="zf-CCCH"/>
    <property type="match status" value="1"/>
</dbReference>
<evidence type="ECO:0000313" key="8">
    <source>
        <dbReference type="EnsemblProtists" id="EOD19275"/>
    </source>
</evidence>
<feature type="region of interest" description="Disordered" evidence="6">
    <location>
        <begin position="168"/>
        <end position="227"/>
    </location>
</feature>
<keyword evidence="9" id="KW-1185">Reference proteome</keyword>
<evidence type="ECO:0000256" key="4">
    <source>
        <dbReference type="ARBA" id="ARBA00022833"/>
    </source>
</evidence>
<evidence type="ECO:0000259" key="7">
    <source>
        <dbReference type="PROSITE" id="PS50103"/>
    </source>
</evidence>
<feature type="domain" description="C3H1-type" evidence="7">
    <location>
        <begin position="50"/>
        <end position="78"/>
    </location>
</feature>
<keyword evidence="4 5" id="KW-0862">Zinc</keyword>
<evidence type="ECO:0000313" key="9">
    <source>
        <dbReference type="Proteomes" id="UP000013827"/>
    </source>
</evidence>
<feature type="compositionally biased region" description="Low complexity" evidence="6">
    <location>
        <begin position="106"/>
        <end position="116"/>
    </location>
</feature>
<evidence type="ECO:0000256" key="2">
    <source>
        <dbReference type="ARBA" id="ARBA00022737"/>
    </source>
</evidence>
<dbReference type="Gene3D" id="4.10.1000.10">
    <property type="entry name" value="Zinc finger, CCCH-type"/>
    <property type="match status" value="1"/>
</dbReference>
<dbReference type="GO" id="GO:0008270">
    <property type="term" value="F:zinc ion binding"/>
    <property type="evidence" value="ECO:0007669"/>
    <property type="project" value="UniProtKB-KW"/>
</dbReference>
<feature type="region of interest" description="Disordered" evidence="6">
    <location>
        <begin position="1"/>
        <end position="48"/>
    </location>
</feature>
<dbReference type="Proteomes" id="UP000013827">
    <property type="component" value="Unassembled WGS sequence"/>
</dbReference>
<feature type="region of interest" description="Disordered" evidence="6">
    <location>
        <begin position="76"/>
        <end position="129"/>
    </location>
</feature>
<keyword evidence="1 5" id="KW-0479">Metal-binding</keyword>
<keyword evidence="2" id="KW-0677">Repeat</keyword>
<proteinExistence type="predicted"/>
<reference evidence="8" key="2">
    <citation type="submission" date="2024-10" db="UniProtKB">
        <authorList>
            <consortium name="EnsemblProtists"/>
        </authorList>
    </citation>
    <scope>IDENTIFICATION</scope>
</reference>
<dbReference type="SMART" id="SM00356">
    <property type="entry name" value="ZnF_C3H1"/>
    <property type="match status" value="1"/>
</dbReference>
<feature type="compositionally biased region" description="Low complexity" evidence="6">
    <location>
        <begin position="168"/>
        <end position="180"/>
    </location>
</feature>
<feature type="zinc finger region" description="C3H1-type" evidence="5">
    <location>
        <begin position="50"/>
        <end position="78"/>
    </location>
</feature>
<dbReference type="InterPro" id="IPR000571">
    <property type="entry name" value="Znf_CCCH"/>
</dbReference>
<name>A0A0D3J6Z0_EMIH1</name>
<dbReference type="PaxDb" id="2903-EOD19275"/>
<feature type="compositionally biased region" description="Low complexity" evidence="6">
    <location>
        <begin position="9"/>
        <end position="38"/>
    </location>
</feature>
<evidence type="ECO:0000256" key="3">
    <source>
        <dbReference type="ARBA" id="ARBA00022771"/>
    </source>
</evidence>
<reference evidence="9" key="1">
    <citation type="journal article" date="2013" name="Nature">
        <title>Pan genome of the phytoplankton Emiliania underpins its global distribution.</title>
        <authorList>
            <person name="Read B.A."/>
            <person name="Kegel J."/>
            <person name="Klute M.J."/>
            <person name="Kuo A."/>
            <person name="Lefebvre S.C."/>
            <person name="Maumus F."/>
            <person name="Mayer C."/>
            <person name="Miller J."/>
            <person name="Monier A."/>
            <person name="Salamov A."/>
            <person name="Young J."/>
            <person name="Aguilar M."/>
            <person name="Claverie J.M."/>
            <person name="Frickenhaus S."/>
            <person name="Gonzalez K."/>
            <person name="Herman E.K."/>
            <person name="Lin Y.C."/>
            <person name="Napier J."/>
            <person name="Ogata H."/>
            <person name="Sarno A.F."/>
            <person name="Shmutz J."/>
            <person name="Schroeder D."/>
            <person name="de Vargas C."/>
            <person name="Verret F."/>
            <person name="von Dassow P."/>
            <person name="Valentin K."/>
            <person name="Van de Peer Y."/>
            <person name="Wheeler G."/>
            <person name="Dacks J.B."/>
            <person name="Delwiche C.F."/>
            <person name="Dyhrman S.T."/>
            <person name="Glockner G."/>
            <person name="John U."/>
            <person name="Richards T."/>
            <person name="Worden A.Z."/>
            <person name="Zhang X."/>
            <person name="Grigoriev I.V."/>
            <person name="Allen A.E."/>
            <person name="Bidle K."/>
            <person name="Borodovsky M."/>
            <person name="Bowler C."/>
            <person name="Brownlee C."/>
            <person name="Cock J.M."/>
            <person name="Elias M."/>
            <person name="Gladyshev V.N."/>
            <person name="Groth M."/>
            <person name="Guda C."/>
            <person name="Hadaegh A."/>
            <person name="Iglesias-Rodriguez M.D."/>
            <person name="Jenkins J."/>
            <person name="Jones B.M."/>
            <person name="Lawson T."/>
            <person name="Leese F."/>
            <person name="Lindquist E."/>
            <person name="Lobanov A."/>
            <person name="Lomsadze A."/>
            <person name="Malik S.B."/>
            <person name="Marsh M.E."/>
            <person name="Mackinder L."/>
            <person name="Mock T."/>
            <person name="Mueller-Roeber B."/>
            <person name="Pagarete A."/>
            <person name="Parker M."/>
            <person name="Probert I."/>
            <person name="Quesneville H."/>
            <person name="Raines C."/>
            <person name="Rensing S.A."/>
            <person name="Riano-Pachon D.M."/>
            <person name="Richier S."/>
            <person name="Rokitta S."/>
            <person name="Shiraiwa Y."/>
            <person name="Soanes D.M."/>
            <person name="van der Giezen M."/>
            <person name="Wahlund T.M."/>
            <person name="Williams B."/>
            <person name="Wilson W."/>
            <person name="Wolfe G."/>
            <person name="Wurch L.L."/>
        </authorList>
    </citation>
    <scope>NUCLEOTIDE SEQUENCE</scope>
</reference>
<dbReference type="FunFam" id="4.10.1000.10:FF:000001">
    <property type="entry name" value="zinc finger CCCH domain-containing protein 15-like"/>
    <property type="match status" value="1"/>
</dbReference>
<dbReference type="SUPFAM" id="SSF90229">
    <property type="entry name" value="CCCH zinc finger"/>
    <property type="match status" value="1"/>
</dbReference>
<dbReference type="PANTHER" id="PTHR12547">
    <property type="entry name" value="CCCH ZINC FINGER/TIS11-RELATED"/>
    <property type="match status" value="1"/>
</dbReference>